<evidence type="ECO:0000256" key="2">
    <source>
        <dbReference type="ARBA" id="ARBA00023125"/>
    </source>
</evidence>
<dbReference type="CDD" id="cd11378">
    <property type="entry name" value="DUF296"/>
    <property type="match status" value="1"/>
</dbReference>
<feature type="domain" description="PPC" evidence="6">
    <location>
        <begin position="269"/>
        <end position="408"/>
    </location>
</feature>
<comment type="subcellular location">
    <subcellularLocation>
        <location evidence="4">Nucleus</location>
    </subcellularLocation>
</comment>
<dbReference type="AlphaFoldDB" id="A0A166BTY6"/>
<dbReference type="OrthoDB" id="2156856at2759"/>
<proteinExistence type="predicted"/>
<evidence type="ECO:0000256" key="3">
    <source>
        <dbReference type="ARBA" id="ARBA00023163"/>
    </source>
</evidence>
<reference evidence="7" key="1">
    <citation type="journal article" date="2016" name="Nat. Genet.">
        <title>A high-quality carrot genome assembly provides new insights into carotenoid accumulation and asterid genome evolution.</title>
        <authorList>
            <person name="Iorizzo M."/>
            <person name="Ellison S."/>
            <person name="Senalik D."/>
            <person name="Zeng P."/>
            <person name="Satapoomin P."/>
            <person name="Huang J."/>
            <person name="Bowman M."/>
            <person name="Iovene M."/>
            <person name="Sanseverino W."/>
            <person name="Cavagnaro P."/>
            <person name="Yildiz M."/>
            <person name="Macko-Podgorni A."/>
            <person name="Moranska E."/>
            <person name="Grzebelus E."/>
            <person name="Grzebelus D."/>
            <person name="Ashrafi H."/>
            <person name="Zheng Z."/>
            <person name="Cheng S."/>
            <person name="Spooner D."/>
            <person name="Van Deynze A."/>
            <person name="Simon P."/>
        </authorList>
    </citation>
    <scope>NUCLEOTIDE SEQUENCE [LARGE SCALE GENOMIC DNA]</scope>
    <source>
        <tissue evidence="7">Leaf</tissue>
    </source>
</reference>
<dbReference type="PROSITE" id="PS51742">
    <property type="entry name" value="PPC"/>
    <property type="match status" value="1"/>
</dbReference>
<reference evidence="8" key="2">
    <citation type="submission" date="2022-03" db="EMBL/GenBank/DDBJ databases">
        <title>Draft title - Genomic analysis of global carrot germplasm unveils the trajectory of domestication and the origin of high carotenoid orange carrot.</title>
        <authorList>
            <person name="Iorizzo M."/>
            <person name="Ellison S."/>
            <person name="Senalik D."/>
            <person name="Macko-Podgorni A."/>
            <person name="Grzebelus D."/>
            <person name="Bostan H."/>
            <person name="Rolling W."/>
            <person name="Curaba J."/>
            <person name="Simon P."/>
        </authorList>
    </citation>
    <scope>NUCLEOTIDE SEQUENCE</scope>
    <source>
        <tissue evidence="8">Leaf</tissue>
    </source>
</reference>
<dbReference type="STRING" id="79200.A0A166BTY6"/>
<keyword evidence="4" id="KW-0539">Nucleus</keyword>
<evidence type="ECO:0000256" key="5">
    <source>
        <dbReference type="SAM" id="MobiDB-lite"/>
    </source>
</evidence>
<dbReference type="Gramene" id="KZN02869">
    <property type="protein sequence ID" value="KZN02869"/>
    <property type="gene ID" value="DCAR_011625"/>
</dbReference>
<comment type="function">
    <text evidence="4">Transcription factor that specifically binds AT-rich DNA sequences related to the nuclear matrix attachment regions (MARs).</text>
</comment>
<evidence type="ECO:0000259" key="6">
    <source>
        <dbReference type="PROSITE" id="PS51742"/>
    </source>
</evidence>
<dbReference type="InterPro" id="IPR039605">
    <property type="entry name" value="AHL"/>
</dbReference>
<gene>
    <name evidence="7" type="ORF">DCAR_011625</name>
    <name evidence="8" type="ORF">DCAR_0313135</name>
</gene>
<feature type="region of interest" description="Disordered" evidence="5">
    <location>
        <begin position="393"/>
        <end position="453"/>
    </location>
</feature>
<feature type="compositionally biased region" description="Low complexity" evidence="5">
    <location>
        <begin position="440"/>
        <end position="453"/>
    </location>
</feature>
<dbReference type="Gene3D" id="3.30.1330.80">
    <property type="entry name" value="Hypothetical protein, similar to alpha- acetolactate decarboxylase, domain 2"/>
    <property type="match status" value="1"/>
</dbReference>
<keyword evidence="9" id="KW-1185">Reference proteome</keyword>
<dbReference type="PANTHER" id="PTHR31500">
    <property type="entry name" value="AT-HOOK MOTIF NUCLEAR-LOCALIZED PROTEIN 9"/>
    <property type="match status" value="1"/>
</dbReference>
<dbReference type="EMBL" id="CP093345">
    <property type="protein sequence ID" value="WOG93848.1"/>
    <property type="molecule type" value="Genomic_DNA"/>
</dbReference>
<dbReference type="SUPFAM" id="SSF117856">
    <property type="entry name" value="AF0104/ALDC/Ptd012-like"/>
    <property type="match status" value="1"/>
</dbReference>
<keyword evidence="1 4" id="KW-0805">Transcription regulation</keyword>
<evidence type="ECO:0000313" key="8">
    <source>
        <dbReference type="EMBL" id="WOG93848.1"/>
    </source>
</evidence>
<keyword evidence="2 4" id="KW-0238">DNA-binding</keyword>
<accession>A0A166BTY6</accession>
<feature type="region of interest" description="Disordered" evidence="5">
    <location>
        <begin position="1"/>
        <end position="30"/>
    </location>
</feature>
<evidence type="ECO:0000256" key="1">
    <source>
        <dbReference type="ARBA" id="ARBA00023015"/>
    </source>
</evidence>
<feature type="region of interest" description="Disordered" evidence="5">
    <location>
        <begin position="216"/>
        <end position="263"/>
    </location>
</feature>
<dbReference type="PANTHER" id="PTHR31500:SF57">
    <property type="entry name" value="AT-HOOK MOTIF NUCLEAR-LOCALIZED PROTEIN 10"/>
    <property type="match status" value="1"/>
</dbReference>
<keyword evidence="3 4" id="KW-0804">Transcription</keyword>
<sequence length="453" mass="44972">MSSIENAAAVAKIQESPAPNPVNIADAAPNDGATAALGASVVHAPPPPPLPVVQTPPPNSSEPVAVPVSVSVVVPVAVPGSVNQPESVVVPAPAAVPVSVFQPGSVVVPAPAAVPVSVFQPESVVVPAPAVVPVSVFQPESVVVHVPAQRPTAAELVSQPAAERNGVVARRKRGRPRKYTPVNDQAIVAVSPVPAAAVTPVPAAAVTPVPATAVTPVPPTAEQAQTGGGSSAADAQARSGKRGRGRPVGSRNKAPSASRNVNPAVSGSAGMGFTPHIIVVQPGMDVLARLVSFSQVRAQTVCVLSATGSIASVTLQQSSGSGMVTYEGRFEILSLVGSFLVTESGIHQGRTGGLSVSLAAPDGSVLGGRVAGLLIAASPVQVIVGTFNEANQQAMGPGSNGSAPPRHVSSVGGSPPSRATMGESSGGPVTPFNPSTGGYNNVNQQNVSNVGWN</sequence>
<name>A0A166BTY6_DAUCS</name>
<dbReference type="GO" id="GO:0003680">
    <property type="term" value="F:minor groove of adenine-thymine-rich DNA binding"/>
    <property type="evidence" value="ECO:0007669"/>
    <property type="project" value="UniProtKB-UniRule"/>
</dbReference>
<comment type="domain">
    <text evidence="4">The PPC domain mediates interactions between AHL proteins.</text>
</comment>
<dbReference type="GO" id="GO:0005634">
    <property type="term" value="C:nucleus"/>
    <property type="evidence" value="ECO:0007669"/>
    <property type="project" value="UniProtKB-SubCell"/>
</dbReference>
<dbReference type="InterPro" id="IPR005175">
    <property type="entry name" value="PPC_dom"/>
</dbReference>
<protein>
    <recommendedName>
        <fullName evidence="4">AT-hook motif nuclear-localized protein</fullName>
    </recommendedName>
</protein>
<dbReference type="Proteomes" id="UP000077755">
    <property type="component" value="Chromosome 3"/>
</dbReference>
<organism evidence="7">
    <name type="scientific">Daucus carota subsp. sativus</name>
    <name type="common">Carrot</name>
    <dbReference type="NCBI Taxonomy" id="79200"/>
    <lineage>
        <taxon>Eukaryota</taxon>
        <taxon>Viridiplantae</taxon>
        <taxon>Streptophyta</taxon>
        <taxon>Embryophyta</taxon>
        <taxon>Tracheophyta</taxon>
        <taxon>Spermatophyta</taxon>
        <taxon>Magnoliopsida</taxon>
        <taxon>eudicotyledons</taxon>
        <taxon>Gunneridae</taxon>
        <taxon>Pentapetalae</taxon>
        <taxon>asterids</taxon>
        <taxon>campanulids</taxon>
        <taxon>Apiales</taxon>
        <taxon>Apiaceae</taxon>
        <taxon>Apioideae</taxon>
        <taxon>Scandiceae</taxon>
        <taxon>Daucinae</taxon>
        <taxon>Daucus</taxon>
        <taxon>Daucus sect. Daucus</taxon>
    </lineage>
</organism>
<evidence type="ECO:0000256" key="4">
    <source>
        <dbReference type="RuleBase" id="RU367031"/>
    </source>
</evidence>
<dbReference type="KEGG" id="dcr:108211560"/>
<evidence type="ECO:0000313" key="7">
    <source>
        <dbReference type="EMBL" id="KZN02869.1"/>
    </source>
</evidence>
<dbReference type="Pfam" id="PF03479">
    <property type="entry name" value="PCC"/>
    <property type="match status" value="1"/>
</dbReference>
<dbReference type="EMBL" id="LNRQ01000003">
    <property type="protein sequence ID" value="KZN02869.1"/>
    <property type="molecule type" value="Genomic_DNA"/>
</dbReference>
<evidence type="ECO:0000313" key="9">
    <source>
        <dbReference type="Proteomes" id="UP000077755"/>
    </source>
</evidence>
<feature type="compositionally biased region" description="Polar residues" evidence="5">
    <location>
        <begin position="253"/>
        <end position="263"/>
    </location>
</feature>